<sequence>MQLDRPKFVYRNGLLAEQHRERVSDVPLRYKRTWTVRRAIELDAGQVGLYDGHSVITDDAGNRVIYTCTENLGAGLTKHQAIALLG</sequence>
<accession>A0A161ZFM4</accession>
<name>A0A161ZFM4_PSEFL</name>
<proteinExistence type="predicted"/>
<evidence type="ECO:0000313" key="2">
    <source>
        <dbReference type="Proteomes" id="UP000076489"/>
    </source>
</evidence>
<organism evidence="1 2">
    <name type="scientific">Pseudomonas fluorescens</name>
    <dbReference type="NCBI Taxonomy" id="294"/>
    <lineage>
        <taxon>Bacteria</taxon>
        <taxon>Pseudomonadati</taxon>
        <taxon>Pseudomonadota</taxon>
        <taxon>Gammaproteobacteria</taxon>
        <taxon>Pseudomonadales</taxon>
        <taxon>Pseudomonadaceae</taxon>
        <taxon>Pseudomonas</taxon>
    </lineage>
</organism>
<reference evidence="1 2" key="2">
    <citation type="journal article" date="2018" name="Nature">
        <title>Mutant phenotypes for thousands of bacterial genes of unknown function.</title>
        <authorList>
            <person name="Price M.N."/>
            <person name="Wetmore K.M."/>
            <person name="Waters R.J."/>
            <person name="Callaghan M."/>
            <person name="Ray J."/>
            <person name="Liu H."/>
            <person name="Kuehl J.V."/>
            <person name="Melnyk R.A."/>
            <person name="Lamson J.S."/>
            <person name="Suh Y."/>
            <person name="Carlson H.K."/>
            <person name="Esquivel Z."/>
            <person name="Sadeeshkumar H."/>
            <person name="Chakraborty R."/>
            <person name="Zane G.M."/>
            <person name="Rubin B.E."/>
            <person name="Wall J.D."/>
            <person name="Visel A."/>
            <person name="Bristow J."/>
            <person name="Blow M.J."/>
            <person name="Arkin A.P."/>
            <person name="Deutschbauer A.M."/>
        </authorList>
    </citation>
    <scope>NUCLEOTIDE SEQUENCE [LARGE SCALE GENOMIC DNA]</scope>
    <source>
        <strain evidence="1 2">FW300-N1B4</strain>
    </source>
</reference>
<gene>
    <name evidence="1" type="ORF">A1D17_03790</name>
</gene>
<dbReference type="RefSeq" id="WP_063340718.1">
    <property type="nucleotide sequence ID" value="NZ_LUKJ01000002.1"/>
</dbReference>
<evidence type="ECO:0000313" key="1">
    <source>
        <dbReference type="EMBL" id="KZN20672.1"/>
    </source>
</evidence>
<protein>
    <submittedName>
        <fullName evidence="1">Uncharacterized protein</fullName>
    </submittedName>
</protein>
<dbReference type="EMBL" id="LUKJ01000002">
    <property type="protein sequence ID" value="KZN20672.1"/>
    <property type="molecule type" value="Genomic_DNA"/>
</dbReference>
<comment type="caution">
    <text evidence="1">The sequence shown here is derived from an EMBL/GenBank/DDBJ whole genome shotgun (WGS) entry which is preliminary data.</text>
</comment>
<dbReference type="Proteomes" id="UP000076489">
    <property type="component" value="Unassembled WGS sequence"/>
</dbReference>
<dbReference type="AlphaFoldDB" id="A0A161ZFM4"/>
<reference evidence="2" key="1">
    <citation type="submission" date="2016-03" db="EMBL/GenBank/DDBJ databases">
        <authorList>
            <person name="Ray J."/>
            <person name="Price M."/>
            <person name="Deutschbauer A."/>
        </authorList>
    </citation>
    <scope>NUCLEOTIDE SEQUENCE [LARGE SCALE GENOMIC DNA]</scope>
    <source>
        <strain evidence="2">FW300-N1B4</strain>
    </source>
</reference>